<keyword evidence="1" id="KW-0472">Membrane</keyword>
<protein>
    <submittedName>
        <fullName evidence="2">Uncharacterized protein</fullName>
    </submittedName>
</protein>
<feature type="transmembrane region" description="Helical" evidence="1">
    <location>
        <begin position="20"/>
        <end position="38"/>
    </location>
</feature>
<dbReference type="AlphaFoldDB" id="A0A2P8AA21"/>
<dbReference type="EMBL" id="NHZQ01000050">
    <property type="protein sequence ID" value="PSK57281.1"/>
    <property type="molecule type" value="Genomic_DNA"/>
</dbReference>
<keyword evidence="3" id="KW-1185">Reference proteome</keyword>
<gene>
    <name evidence="2" type="ORF">B9Z65_423</name>
</gene>
<dbReference type="Proteomes" id="UP000243723">
    <property type="component" value="Unassembled WGS sequence"/>
</dbReference>
<keyword evidence="1" id="KW-1133">Transmembrane helix</keyword>
<reference evidence="2 3" key="1">
    <citation type="submission" date="2017-05" db="EMBL/GenBank/DDBJ databases">
        <title>Draft genome sequence of Elsinoe australis.</title>
        <authorList>
            <person name="Cheng Q."/>
        </authorList>
    </citation>
    <scope>NUCLEOTIDE SEQUENCE [LARGE SCALE GENOMIC DNA]</scope>
    <source>
        <strain evidence="2 3">NL1</strain>
    </source>
</reference>
<sequence length="85" mass="9674">MSSWSKITNAVLTSKWNKPFPVTLLPSAIGAYVAFYFAGIQGERQKRIEAFQELQAERQKQVLNEIRALSEGDRKRVQEIAEHPA</sequence>
<accession>A0A2P8AA21</accession>
<comment type="caution">
    <text evidence="2">The sequence shown here is derived from an EMBL/GenBank/DDBJ whole genome shotgun (WGS) entry which is preliminary data.</text>
</comment>
<dbReference type="OrthoDB" id="3637273at2759"/>
<organism evidence="2 3">
    <name type="scientific">Elsinoe australis</name>
    <dbReference type="NCBI Taxonomy" id="40998"/>
    <lineage>
        <taxon>Eukaryota</taxon>
        <taxon>Fungi</taxon>
        <taxon>Dikarya</taxon>
        <taxon>Ascomycota</taxon>
        <taxon>Pezizomycotina</taxon>
        <taxon>Dothideomycetes</taxon>
        <taxon>Dothideomycetidae</taxon>
        <taxon>Myriangiales</taxon>
        <taxon>Elsinoaceae</taxon>
        <taxon>Elsinoe</taxon>
    </lineage>
</organism>
<name>A0A2P8AA21_9PEZI</name>
<evidence type="ECO:0000313" key="3">
    <source>
        <dbReference type="Proteomes" id="UP000243723"/>
    </source>
</evidence>
<evidence type="ECO:0000313" key="2">
    <source>
        <dbReference type="EMBL" id="PSK57281.1"/>
    </source>
</evidence>
<keyword evidence="1" id="KW-0812">Transmembrane</keyword>
<proteinExistence type="predicted"/>
<evidence type="ECO:0000256" key="1">
    <source>
        <dbReference type="SAM" id="Phobius"/>
    </source>
</evidence>